<dbReference type="AlphaFoldDB" id="A0A2W7NB88"/>
<dbReference type="EMBL" id="QKZK01000010">
    <property type="protein sequence ID" value="PZX17250.1"/>
    <property type="molecule type" value="Genomic_DNA"/>
</dbReference>
<reference evidence="4 5" key="1">
    <citation type="submission" date="2018-06" db="EMBL/GenBank/DDBJ databases">
        <title>Genomic Encyclopedia of Archaeal and Bacterial Type Strains, Phase II (KMG-II): from individual species to whole genera.</title>
        <authorList>
            <person name="Goeker M."/>
        </authorList>
    </citation>
    <scope>NUCLEOTIDE SEQUENCE [LARGE SCALE GENOMIC DNA]</scope>
    <source>
        <strain evidence="4 5">DSM 6779</strain>
    </source>
</reference>
<gene>
    <name evidence="4" type="ORF">LX69_01565</name>
</gene>
<dbReference type="Proteomes" id="UP000249239">
    <property type="component" value="Unassembled WGS sequence"/>
</dbReference>
<evidence type="ECO:0000259" key="2">
    <source>
        <dbReference type="Pfam" id="PF08522"/>
    </source>
</evidence>
<evidence type="ECO:0000313" key="4">
    <source>
        <dbReference type="EMBL" id="PZX17250.1"/>
    </source>
</evidence>
<accession>A0A2W7NB88</accession>
<dbReference type="OrthoDB" id="1041979at2"/>
<feature type="chain" id="PRO_5016051630" evidence="1">
    <location>
        <begin position="20"/>
        <end position="341"/>
    </location>
</feature>
<evidence type="ECO:0000259" key="3">
    <source>
        <dbReference type="Pfam" id="PF18620"/>
    </source>
</evidence>
<feature type="signal peptide" evidence="1">
    <location>
        <begin position="1"/>
        <end position="19"/>
    </location>
</feature>
<keyword evidence="5" id="KW-1185">Reference proteome</keyword>
<dbReference type="Gene3D" id="2.60.40.1740">
    <property type="entry name" value="hypothetical protein (bacova_03559)"/>
    <property type="match status" value="1"/>
</dbReference>
<evidence type="ECO:0000313" key="5">
    <source>
        <dbReference type="Proteomes" id="UP000249239"/>
    </source>
</evidence>
<dbReference type="PROSITE" id="PS51257">
    <property type="entry name" value="PROKAR_LIPOPROTEIN"/>
    <property type="match status" value="1"/>
</dbReference>
<sequence length="341" mass="37482">MKKLFYIPLVLLVALGACKNQDWDYPDYDSQTVYFPYQFPVRTITLGDDIFDTSMDNAHKCKIMAGTGGVYTANSDVVIDVTVDNAMCEGLFRFAGGGDLVPMPANYYSLLSNQITIPSGEISGGVEVQLTDAFFADPLAIQKTYVIPLRMTNVANADSILEGKPNTSTARRGVSGDWAIAPMDYVFYAVKYINPWHGFYLRRGKDVVTGKDGNAALNESFVRHAAYVEKDEVNSLTTLAYKQTSFPVTLTLSGTKAIYNLILSFDDNGNCTVSSDSQTFTATGSGKFVSKGEKNSWGSKDRDALYLSYQIELADRTVATTDTLVMRNRGVVVETFTPELK</sequence>
<dbReference type="InterPro" id="IPR013728">
    <property type="entry name" value="BT_3987-like_N"/>
</dbReference>
<comment type="caution">
    <text evidence="4">The sequence shown here is derived from an EMBL/GenBank/DDBJ whole genome shotgun (WGS) entry which is preliminary data.</text>
</comment>
<organism evidence="4 5">
    <name type="scientific">Breznakibacter xylanolyticus</name>
    <dbReference type="NCBI Taxonomy" id="990"/>
    <lineage>
        <taxon>Bacteria</taxon>
        <taxon>Pseudomonadati</taxon>
        <taxon>Bacteroidota</taxon>
        <taxon>Bacteroidia</taxon>
        <taxon>Marinilabiliales</taxon>
        <taxon>Marinilabiliaceae</taxon>
        <taxon>Breznakibacter</taxon>
    </lineage>
</organism>
<protein>
    <submittedName>
        <fullName evidence="4">Uncharacterized protein DUF1735</fullName>
    </submittedName>
</protein>
<dbReference type="Gene3D" id="2.40.128.420">
    <property type="match status" value="1"/>
</dbReference>
<evidence type="ECO:0000256" key="1">
    <source>
        <dbReference type="SAM" id="SignalP"/>
    </source>
</evidence>
<keyword evidence="1" id="KW-0732">Signal</keyword>
<dbReference type="InterPro" id="IPR040580">
    <property type="entry name" value="DUF5627"/>
</dbReference>
<feature type="domain" description="DUF5627" evidence="3">
    <location>
        <begin position="195"/>
        <end position="330"/>
    </location>
</feature>
<dbReference type="Pfam" id="PF08522">
    <property type="entry name" value="BT_3987-like_N"/>
    <property type="match status" value="1"/>
</dbReference>
<feature type="domain" description="BT-3987-like N-terminal" evidence="2">
    <location>
        <begin position="28"/>
        <end position="157"/>
    </location>
</feature>
<dbReference type="Pfam" id="PF18620">
    <property type="entry name" value="DUF5627"/>
    <property type="match status" value="1"/>
</dbReference>
<proteinExistence type="predicted"/>
<name>A0A2W7NB88_9BACT</name>
<dbReference type="RefSeq" id="WP_111445241.1">
    <property type="nucleotide sequence ID" value="NZ_QKZK01000010.1"/>
</dbReference>